<protein>
    <recommendedName>
        <fullName evidence="2">BRCT domain-containing protein</fullName>
    </recommendedName>
</protein>
<evidence type="ECO:0000256" key="1">
    <source>
        <dbReference type="SAM" id="MobiDB-lite"/>
    </source>
</evidence>
<feature type="compositionally biased region" description="Basic and acidic residues" evidence="1">
    <location>
        <begin position="203"/>
        <end position="221"/>
    </location>
</feature>
<dbReference type="VEuPathDB" id="FungiDB:P175DRAFT_0475098"/>
<comment type="caution">
    <text evidence="3">The sequence shown here is derived from an EMBL/GenBank/DDBJ whole genome shotgun (WGS) entry which is preliminary data.</text>
</comment>
<dbReference type="GeneID" id="63812113"/>
<dbReference type="SMART" id="SM00292">
    <property type="entry name" value="BRCT"/>
    <property type="match status" value="1"/>
</dbReference>
<evidence type="ECO:0000313" key="4">
    <source>
        <dbReference type="Proteomes" id="UP000244073"/>
    </source>
</evidence>
<organism evidence="3 4">
    <name type="scientific">Aspergillus ochraceoroseus IBT 24754</name>
    <dbReference type="NCBI Taxonomy" id="1392256"/>
    <lineage>
        <taxon>Eukaryota</taxon>
        <taxon>Fungi</taxon>
        <taxon>Dikarya</taxon>
        <taxon>Ascomycota</taxon>
        <taxon>Pezizomycotina</taxon>
        <taxon>Eurotiomycetes</taxon>
        <taxon>Eurotiomycetidae</taxon>
        <taxon>Eurotiales</taxon>
        <taxon>Aspergillaceae</taxon>
        <taxon>Aspergillus</taxon>
        <taxon>Aspergillus subgen. Nidulantes</taxon>
    </lineage>
</organism>
<feature type="domain" description="BRCT" evidence="2">
    <location>
        <begin position="1"/>
        <end position="81"/>
    </location>
</feature>
<gene>
    <name evidence="3" type="ORF">P175DRAFT_0475098</name>
</gene>
<feature type="non-terminal residue" evidence="3">
    <location>
        <position position="1"/>
    </location>
</feature>
<name>A0A2T5M3Q2_9EURO</name>
<dbReference type="AlphaFoldDB" id="A0A2T5M3Q2"/>
<dbReference type="PROSITE" id="PS50172">
    <property type="entry name" value="BRCT"/>
    <property type="match status" value="1"/>
</dbReference>
<accession>A0A2T5M3Q2</accession>
<dbReference type="CDD" id="cd00027">
    <property type="entry name" value="BRCT"/>
    <property type="match status" value="1"/>
</dbReference>
<dbReference type="OrthoDB" id="342264at2759"/>
<dbReference type="InterPro" id="IPR036420">
    <property type="entry name" value="BRCT_dom_sf"/>
</dbReference>
<dbReference type="Gene3D" id="3.40.50.10190">
    <property type="entry name" value="BRCT domain"/>
    <property type="match status" value="1"/>
</dbReference>
<feature type="region of interest" description="Disordered" evidence="1">
    <location>
        <begin position="203"/>
        <end position="225"/>
    </location>
</feature>
<sequence length="249" mass="28382">MISKTFRKVHACSVSNFGTNTHKISQWIRANGGEYYKTISTDVTHLICPAEKFRGNIPEVEQAKKLGSIHIVSYDWLEDSLLSKTRKPLPEAPYLWENILKDNKPTVQQAKRNGKNQKQKSRFSAKKYPGIFLRALAVRKNYGPQGHLFRTIEPGDVEPHVYAAHVKYSWVRVSKSKLLTPVGVPLDSALHAFKEGFKKETGKEWDERADSAIPPPKRDSNGKLLPSHEGWFSYDDRSGLLSSFLRQDY</sequence>
<evidence type="ECO:0000259" key="2">
    <source>
        <dbReference type="PROSITE" id="PS50172"/>
    </source>
</evidence>
<dbReference type="InterPro" id="IPR001357">
    <property type="entry name" value="BRCT_dom"/>
</dbReference>
<dbReference type="EMBL" id="MSFN02000002">
    <property type="protein sequence ID" value="PTU23149.1"/>
    <property type="molecule type" value="Genomic_DNA"/>
</dbReference>
<dbReference type="Pfam" id="PF12738">
    <property type="entry name" value="PTCB-BRCT"/>
    <property type="match status" value="1"/>
</dbReference>
<dbReference type="RefSeq" id="XP_040754541.1">
    <property type="nucleotide sequence ID" value="XM_040895231.1"/>
</dbReference>
<reference evidence="3 4" key="1">
    <citation type="journal article" date="2018" name="Proc. Natl. Acad. Sci. U.S.A.">
        <title>Linking secondary metabolites to gene clusters through genome sequencing of six diverse Aspergillus species.</title>
        <authorList>
            <person name="Kaerboelling I."/>
            <person name="Vesth T.C."/>
            <person name="Frisvad J.C."/>
            <person name="Nybo J.L."/>
            <person name="Theobald S."/>
            <person name="Kuo A."/>
            <person name="Bowyer P."/>
            <person name="Matsuda Y."/>
            <person name="Mondo S."/>
            <person name="Lyhne E.K."/>
            <person name="Kogle M.E."/>
            <person name="Clum A."/>
            <person name="Lipzen A."/>
            <person name="Salamov A."/>
            <person name="Ngan C.Y."/>
            <person name="Daum C."/>
            <person name="Chiniquy J."/>
            <person name="Barry K."/>
            <person name="LaButti K."/>
            <person name="Haridas S."/>
            <person name="Simmons B.A."/>
            <person name="Magnuson J.K."/>
            <person name="Mortensen U.H."/>
            <person name="Larsen T.O."/>
            <person name="Grigoriev I.V."/>
            <person name="Baker S.E."/>
            <person name="Andersen M.R."/>
        </authorList>
    </citation>
    <scope>NUCLEOTIDE SEQUENCE [LARGE SCALE GENOMIC DNA]</scope>
    <source>
        <strain evidence="3 4">IBT 24754</strain>
    </source>
</reference>
<proteinExistence type="predicted"/>
<dbReference type="Proteomes" id="UP000244073">
    <property type="component" value="Unassembled WGS sequence"/>
</dbReference>
<dbReference type="SUPFAM" id="SSF52113">
    <property type="entry name" value="BRCT domain"/>
    <property type="match status" value="1"/>
</dbReference>
<evidence type="ECO:0000313" key="3">
    <source>
        <dbReference type="EMBL" id="PTU23149.1"/>
    </source>
</evidence>